<accession>E4RMF9</accession>
<protein>
    <submittedName>
        <fullName evidence="1">Uncharacterized protein</fullName>
    </submittedName>
</protein>
<evidence type="ECO:0000313" key="2">
    <source>
        <dbReference type="Proteomes" id="UP000007434"/>
    </source>
</evidence>
<sequence>MDEKLNKIPKEDANWMEIQEFSLSFNGYDYWGSFEKAADIANQHYNRYEKDNIISNNMEVLRTSLFFEQRRYRHFGSDPGPETMKYLRKIIKKIKELVK</sequence>
<reference evidence="1 2" key="2">
    <citation type="journal article" date="2011" name="J. Bacteriol.">
        <title>Complete Genome Sequence of the Haloalkaliphilic, Hydrogen Producing Halanaerobium hydrogenoformans.</title>
        <authorList>
            <person name="Brown S.D."/>
            <person name="Begemann M.B."/>
            <person name="Mormile M.R."/>
            <person name="Wall J.D."/>
            <person name="Han C.S."/>
            <person name="Goodwin L.A."/>
            <person name="Pitluck S."/>
            <person name="Land M.L."/>
            <person name="Hauser L.J."/>
            <person name="Elias D.A."/>
        </authorList>
    </citation>
    <scope>NUCLEOTIDE SEQUENCE [LARGE SCALE GENOMIC DNA]</scope>
    <source>
        <strain evidence="2">sapolanicus</strain>
    </source>
</reference>
<dbReference type="AlphaFoldDB" id="E4RMF9"/>
<name>E4RMF9_HALHG</name>
<reference evidence="1 2" key="1">
    <citation type="submission" date="2010-11" db="EMBL/GenBank/DDBJ databases">
        <title>Complete sequence of Halanaerobium sp. sapolanicus.</title>
        <authorList>
            <consortium name="US DOE Joint Genome Institute"/>
            <person name="Lucas S."/>
            <person name="Copeland A."/>
            <person name="Lapidus A."/>
            <person name="Cheng J.-F."/>
            <person name="Bruce D."/>
            <person name="Goodwin L."/>
            <person name="Pitluck S."/>
            <person name="Davenport K."/>
            <person name="Detter J.C."/>
            <person name="Han C."/>
            <person name="Tapia R."/>
            <person name="Land M."/>
            <person name="Hauser L."/>
            <person name="Jeffries C."/>
            <person name="Kyrpides N."/>
            <person name="Ivanova N."/>
            <person name="Mikhailova N."/>
            <person name="Begemann M.B."/>
            <person name="Mormile M.R."/>
            <person name="Wall J.D."/>
            <person name="Elias D.A."/>
            <person name="Woyke T."/>
        </authorList>
    </citation>
    <scope>NUCLEOTIDE SEQUENCE [LARGE SCALE GENOMIC DNA]</scope>
    <source>
        <strain evidence="2">sapolanicus</strain>
    </source>
</reference>
<evidence type="ECO:0000313" key="1">
    <source>
        <dbReference type="EMBL" id="ADQ14490.1"/>
    </source>
</evidence>
<dbReference type="Proteomes" id="UP000007434">
    <property type="component" value="Chromosome"/>
</dbReference>
<dbReference type="EMBL" id="CP002304">
    <property type="protein sequence ID" value="ADQ14490.1"/>
    <property type="molecule type" value="Genomic_DNA"/>
</dbReference>
<keyword evidence="2" id="KW-1185">Reference proteome</keyword>
<dbReference type="HOGENOM" id="CLU_160756_0_0_9"/>
<gene>
    <name evidence="1" type="ordered locus">Halsa_1052</name>
</gene>
<organism evidence="1 2">
    <name type="scientific">Halanaerobium hydrogeniformans</name>
    <name type="common">Halanaerobium sp. (strain sapolanicus)</name>
    <dbReference type="NCBI Taxonomy" id="656519"/>
    <lineage>
        <taxon>Bacteria</taxon>
        <taxon>Bacillati</taxon>
        <taxon>Bacillota</taxon>
        <taxon>Clostridia</taxon>
        <taxon>Halanaerobiales</taxon>
        <taxon>Halanaerobiaceae</taxon>
        <taxon>Halanaerobium</taxon>
    </lineage>
</organism>
<dbReference type="RefSeq" id="WP_013405575.1">
    <property type="nucleotide sequence ID" value="NC_014654.1"/>
</dbReference>
<dbReference type="OrthoDB" id="5917942at2"/>
<proteinExistence type="predicted"/>
<dbReference type="KEGG" id="has:Halsa_1052"/>